<comment type="caution">
    <text evidence="2">The sequence shown here is derived from an EMBL/GenBank/DDBJ whole genome shotgun (WGS) entry which is preliminary data.</text>
</comment>
<keyword evidence="3" id="KW-1185">Reference proteome</keyword>
<dbReference type="AlphaFoldDB" id="A0A7W6LC35"/>
<sequence length="425" mass="45946">MFPSAFTHNITQFARTLSLPERFQHSPIRNLSLEHLRRRNATLDTLFYDVKCVTAEEAFYISSCLAAEGAILIVPPTGADPLRLCDTVDDFFQAGGATIETLAIAGVGSSALGSAALGRNIADATGKPVAVVISGYGLADAVTEAMGGYFLFGYMNSVRHAFEQLDEFFGRPQFGVATRLSTDKLCQGSLDTQTVRALLVDPRLSLKLLVGHSKGNLVLSEALYDLAENEKERARQLAGALKIVTISARIAMPPLFRDVIDIMGEWDWFGELNSRKSIPSDRIVPQALHHTNTELPNHIPVTALLSELLSTPAIIPVAEQVQSLAVEKPEAHIPADAAEQPLAIDVAAPEMAEARMDSVPEASNEPPEEAGQQPDVMIEAVPLPSQPEDTRETLLITTTPAPAEETKVVAAPLPFKPKRGFRRGK</sequence>
<evidence type="ECO:0000313" key="2">
    <source>
        <dbReference type="EMBL" id="MBB4141649.1"/>
    </source>
</evidence>
<accession>A0A7W6LC35</accession>
<gene>
    <name evidence="2" type="ORF">GGQ72_000148</name>
</gene>
<reference evidence="2 3" key="1">
    <citation type="submission" date="2020-08" db="EMBL/GenBank/DDBJ databases">
        <title>Genomic Encyclopedia of Type Strains, Phase IV (KMG-IV): sequencing the most valuable type-strain genomes for metagenomic binning, comparative biology and taxonomic classification.</title>
        <authorList>
            <person name="Goeker M."/>
        </authorList>
    </citation>
    <scope>NUCLEOTIDE SEQUENCE [LARGE SCALE GENOMIC DNA]</scope>
    <source>
        <strain evidence="2 3">DSM 29514</strain>
    </source>
</reference>
<evidence type="ECO:0008006" key="4">
    <source>
        <dbReference type="Google" id="ProtNLM"/>
    </source>
</evidence>
<evidence type="ECO:0000313" key="3">
    <source>
        <dbReference type="Proteomes" id="UP000519897"/>
    </source>
</evidence>
<organism evidence="2 3">
    <name type="scientific">Rhizobium rhizoryzae</name>
    <dbReference type="NCBI Taxonomy" id="451876"/>
    <lineage>
        <taxon>Bacteria</taxon>
        <taxon>Pseudomonadati</taxon>
        <taxon>Pseudomonadota</taxon>
        <taxon>Alphaproteobacteria</taxon>
        <taxon>Hyphomicrobiales</taxon>
        <taxon>Rhizobiaceae</taxon>
        <taxon>Rhizobium/Agrobacterium group</taxon>
        <taxon>Rhizobium</taxon>
    </lineage>
</organism>
<dbReference type="RefSeq" id="WP_165135214.1">
    <property type="nucleotide sequence ID" value="NZ_CP049250.1"/>
</dbReference>
<name>A0A7W6LC35_9HYPH</name>
<feature type="region of interest" description="Disordered" evidence="1">
    <location>
        <begin position="353"/>
        <end position="379"/>
    </location>
</feature>
<proteinExistence type="predicted"/>
<protein>
    <recommendedName>
        <fullName evidence="4">Cell envelope biogenesis protein OmpA</fullName>
    </recommendedName>
</protein>
<dbReference type="Proteomes" id="UP000519897">
    <property type="component" value="Unassembled WGS sequence"/>
</dbReference>
<dbReference type="EMBL" id="JACIEC010000001">
    <property type="protein sequence ID" value="MBB4141649.1"/>
    <property type="molecule type" value="Genomic_DNA"/>
</dbReference>
<evidence type="ECO:0000256" key="1">
    <source>
        <dbReference type="SAM" id="MobiDB-lite"/>
    </source>
</evidence>